<dbReference type="InterPro" id="IPR037522">
    <property type="entry name" value="HD_GYP_dom"/>
</dbReference>
<dbReference type="RefSeq" id="WP_013781312.1">
    <property type="nucleotide sequence ID" value="NC_015520.1"/>
</dbReference>
<dbReference type="PROSITE" id="PS51832">
    <property type="entry name" value="HD_GYP"/>
    <property type="match status" value="1"/>
</dbReference>
<dbReference type="SMART" id="SM00471">
    <property type="entry name" value="HDc"/>
    <property type="match status" value="1"/>
</dbReference>
<dbReference type="AlphaFoldDB" id="F4A050"/>
<dbReference type="InterPro" id="IPR003607">
    <property type="entry name" value="HD/PDEase_dom"/>
</dbReference>
<proteinExistence type="predicted"/>
<name>F4A050_MAHA5</name>
<evidence type="ECO:0000313" key="3">
    <source>
        <dbReference type="Proteomes" id="UP000008457"/>
    </source>
</evidence>
<protein>
    <submittedName>
        <fullName evidence="2">Metal dependent phosphohydrolase</fullName>
    </submittedName>
</protein>
<dbReference type="Gene3D" id="1.10.3210.10">
    <property type="entry name" value="Hypothetical protein af1432"/>
    <property type="match status" value="1"/>
</dbReference>
<accession>F4A050</accession>
<evidence type="ECO:0000313" key="2">
    <source>
        <dbReference type="EMBL" id="AEE96884.1"/>
    </source>
</evidence>
<dbReference type="Pfam" id="PF13487">
    <property type="entry name" value="HD_5"/>
    <property type="match status" value="1"/>
</dbReference>
<dbReference type="STRING" id="697281.Mahau_1703"/>
<dbReference type="SUPFAM" id="SSF109604">
    <property type="entry name" value="HD-domain/PDEase-like"/>
    <property type="match status" value="1"/>
</dbReference>
<dbReference type="HOGENOM" id="CLU_000445_92_1_9"/>
<dbReference type="Proteomes" id="UP000008457">
    <property type="component" value="Chromosome"/>
</dbReference>
<reference evidence="2 3" key="2">
    <citation type="journal article" date="2011" name="Stand. Genomic Sci.">
        <title>Complete genome sequence of Mahella australiensis type strain (50-1 BON).</title>
        <authorList>
            <person name="Sikorski J."/>
            <person name="Teshima H."/>
            <person name="Nolan M."/>
            <person name="Lucas S."/>
            <person name="Hammon N."/>
            <person name="Deshpande S."/>
            <person name="Cheng J.F."/>
            <person name="Pitluck S."/>
            <person name="Liolios K."/>
            <person name="Pagani I."/>
            <person name="Ivanova N."/>
            <person name="Huntemann M."/>
            <person name="Mavromatis K."/>
            <person name="Ovchinikova G."/>
            <person name="Pati A."/>
            <person name="Tapia R."/>
            <person name="Han C."/>
            <person name="Goodwin L."/>
            <person name="Chen A."/>
            <person name="Palaniappan K."/>
            <person name="Land M."/>
            <person name="Hauser L."/>
            <person name="Ngatchou-Djao O.D."/>
            <person name="Rohde M."/>
            <person name="Pukall R."/>
            <person name="Spring S."/>
            <person name="Abt B."/>
            <person name="Goker M."/>
            <person name="Detter J.C."/>
            <person name="Woyke T."/>
            <person name="Bristow J."/>
            <person name="Markowitz V."/>
            <person name="Hugenholtz P."/>
            <person name="Eisen J.A."/>
            <person name="Kyrpides N.C."/>
            <person name="Klenk H.P."/>
            <person name="Lapidus A."/>
        </authorList>
    </citation>
    <scope>NUCLEOTIDE SEQUENCE [LARGE SCALE GENOMIC DNA]</scope>
    <source>
        <strain evidence="3">DSM 15567 / CIP 107919 / 50-1 BON</strain>
    </source>
</reference>
<evidence type="ECO:0000259" key="1">
    <source>
        <dbReference type="PROSITE" id="PS51832"/>
    </source>
</evidence>
<dbReference type="PANTHER" id="PTHR43155:SF2">
    <property type="entry name" value="CYCLIC DI-GMP PHOSPHODIESTERASE PA4108"/>
    <property type="match status" value="1"/>
</dbReference>
<dbReference type="OrthoDB" id="10822at2"/>
<feature type="domain" description="HD-GYP" evidence="1">
    <location>
        <begin position="114"/>
        <end position="310"/>
    </location>
</feature>
<keyword evidence="3" id="KW-1185">Reference proteome</keyword>
<organism evidence="2 3">
    <name type="scientific">Mahella australiensis (strain DSM 15567 / CIP 107919 / 50-1 BON)</name>
    <dbReference type="NCBI Taxonomy" id="697281"/>
    <lineage>
        <taxon>Bacteria</taxon>
        <taxon>Bacillati</taxon>
        <taxon>Bacillota</taxon>
        <taxon>Clostridia</taxon>
        <taxon>Thermoanaerobacterales</taxon>
        <taxon>Thermoanaerobacterales Family IV. Incertae Sedis</taxon>
        <taxon>Mahella</taxon>
    </lineage>
</organism>
<dbReference type="KEGG" id="mas:Mahau_1703"/>
<dbReference type="PANTHER" id="PTHR43155">
    <property type="entry name" value="CYCLIC DI-GMP PHOSPHODIESTERASE PA4108-RELATED"/>
    <property type="match status" value="1"/>
</dbReference>
<dbReference type="CDD" id="cd00077">
    <property type="entry name" value="HDc"/>
    <property type="match status" value="1"/>
</dbReference>
<gene>
    <name evidence="2" type="ordered locus">Mahau_1703</name>
</gene>
<dbReference type="EMBL" id="CP002360">
    <property type="protein sequence ID" value="AEE96884.1"/>
    <property type="molecule type" value="Genomic_DNA"/>
</dbReference>
<dbReference type="eggNOG" id="COG2206">
    <property type="taxonomic scope" value="Bacteria"/>
</dbReference>
<sequence>MSTESLHRIFVKTEDLRPGMILNEDVSLEFGAVLIPKDTEITQRMIKRLQMLDIKGVYVLSSDANLPQESASQDVLKEVYDNAHNVIKNTMDNVRHNGRVDIASTMNVVEEIVDKINNCTDIVRGLQELRTESEYTYKHCVDVAILCGLMGRWLKASDRSLLHLVYAGFMHDIGKAKIPLDILNKPDKLTQKEFAVMKNHPLYGYDIMSKSGKFDKNIYYGVLFHHEREDGSGYPFGLNAPKIPLVAKIVAVMDTYDAMISQRPYKDHYSPYYVIDVLQWNCIGKLDLDIVRTFISHIIDLFVGDNVELSNGEIGRVVYLDKALPTRPLIELENGSFVDLREHYELYIKDVL</sequence>
<reference evidence="3" key="1">
    <citation type="submission" date="2010-11" db="EMBL/GenBank/DDBJ databases">
        <title>The complete genome of Mahella australiensis DSM 15567.</title>
        <authorList>
            <consortium name="US DOE Joint Genome Institute (JGI-PGF)"/>
            <person name="Lucas S."/>
            <person name="Copeland A."/>
            <person name="Lapidus A."/>
            <person name="Bruce D."/>
            <person name="Goodwin L."/>
            <person name="Pitluck S."/>
            <person name="Kyrpides N."/>
            <person name="Mavromatis K."/>
            <person name="Pagani I."/>
            <person name="Ivanova N."/>
            <person name="Teshima H."/>
            <person name="Brettin T."/>
            <person name="Detter J.C."/>
            <person name="Han C."/>
            <person name="Tapia R."/>
            <person name="Land M."/>
            <person name="Hauser L."/>
            <person name="Markowitz V."/>
            <person name="Cheng J.-F."/>
            <person name="Hugenholtz P."/>
            <person name="Woyke T."/>
            <person name="Wu D."/>
            <person name="Spring S."/>
            <person name="Pukall R."/>
            <person name="Steenblock K."/>
            <person name="Schneider S."/>
            <person name="Klenk H.-P."/>
            <person name="Eisen J.A."/>
        </authorList>
    </citation>
    <scope>NUCLEOTIDE SEQUENCE [LARGE SCALE GENOMIC DNA]</scope>
    <source>
        <strain evidence="3">DSM 15567 / CIP 107919 / 50-1 BON</strain>
    </source>
</reference>